<dbReference type="AlphaFoldDB" id="A0A3A3GKH6"/>
<evidence type="ECO:0000313" key="7">
    <source>
        <dbReference type="EMBL" id="RJG02816.1"/>
    </source>
</evidence>
<dbReference type="RefSeq" id="WP_119786316.1">
    <property type="nucleotide sequence ID" value="NZ_QYUQ01000002.1"/>
</dbReference>
<keyword evidence="3" id="KW-0804">Transcription</keyword>
<dbReference type="SUPFAM" id="SSF46785">
    <property type="entry name" value="Winged helix' DNA-binding domain"/>
    <property type="match status" value="1"/>
</dbReference>
<dbReference type="EMBL" id="QYUQ01000002">
    <property type="protein sequence ID" value="RJG02816.1"/>
    <property type="molecule type" value="Genomic_DNA"/>
</dbReference>
<keyword evidence="2" id="KW-0238">DNA-binding</keyword>
<evidence type="ECO:0000256" key="2">
    <source>
        <dbReference type="ARBA" id="ARBA00023125"/>
    </source>
</evidence>
<comment type="caution">
    <text evidence="7">The sequence shown here is derived from an EMBL/GenBank/DDBJ whole genome shotgun (WGS) entry which is preliminary data.</text>
</comment>
<dbReference type="PROSITE" id="PS51077">
    <property type="entry name" value="HTH_ICLR"/>
    <property type="match status" value="1"/>
</dbReference>
<organism evidence="7 8">
    <name type="scientific">Noviherbaspirillum sedimenti</name>
    <dbReference type="NCBI Taxonomy" id="2320865"/>
    <lineage>
        <taxon>Bacteria</taxon>
        <taxon>Pseudomonadati</taxon>
        <taxon>Pseudomonadota</taxon>
        <taxon>Betaproteobacteria</taxon>
        <taxon>Burkholderiales</taxon>
        <taxon>Oxalobacteraceae</taxon>
        <taxon>Noviherbaspirillum</taxon>
    </lineage>
</organism>
<dbReference type="InterPro" id="IPR014757">
    <property type="entry name" value="Tscrpt_reg_IclR_C"/>
</dbReference>
<dbReference type="Pfam" id="PF01614">
    <property type="entry name" value="IclR_C"/>
    <property type="match status" value="1"/>
</dbReference>
<proteinExistence type="predicted"/>
<dbReference type="InterPro" id="IPR036388">
    <property type="entry name" value="WH-like_DNA-bd_sf"/>
</dbReference>
<evidence type="ECO:0000256" key="3">
    <source>
        <dbReference type="ARBA" id="ARBA00023163"/>
    </source>
</evidence>
<accession>A0A3A3GKH6</accession>
<evidence type="ECO:0000256" key="1">
    <source>
        <dbReference type="ARBA" id="ARBA00023015"/>
    </source>
</evidence>
<reference evidence="8" key="1">
    <citation type="submission" date="2018-09" db="EMBL/GenBank/DDBJ databases">
        <authorList>
            <person name="Zhu H."/>
        </authorList>
    </citation>
    <scope>NUCLEOTIDE SEQUENCE [LARGE SCALE GENOMIC DNA]</scope>
    <source>
        <strain evidence="8">K1S02-23</strain>
    </source>
</reference>
<dbReference type="InterPro" id="IPR029016">
    <property type="entry name" value="GAF-like_dom_sf"/>
</dbReference>
<evidence type="ECO:0000259" key="5">
    <source>
        <dbReference type="PROSITE" id="PS51077"/>
    </source>
</evidence>
<dbReference type="InterPro" id="IPR005471">
    <property type="entry name" value="Tscrpt_reg_IclR_N"/>
</dbReference>
<dbReference type="PANTHER" id="PTHR30136:SF23">
    <property type="entry name" value="DNA-BINDING TRANSCRIPTIONAL ACTIVATOR MHPR"/>
    <property type="match status" value="1"/>
</dbReference>
<dbReference type="PROSITE" id="PS51078">
    <property type="entry name" value="ICLR_ED"/>
    <property type="match status" value="1"/>
</dbReference>
<feature type="domain" description="HTH iclR-type" evidence="5">
    <location>
        <begin position="7"/>
        <end position="68"/>
    </location>
</feature>
<dbReference type="OrthoDB" id="5401369at2"/>
<feature type="region of interest" description="Disordered" evidence="4">
    <location>
        <begin position="258"/>
        <end position="282"/>
    </location>
</feature>
<dbReference type="GO" id="GO:0003700">
    <property type="term" value="F:DNA-binding transcription factor activity"/>
    <property type="evidence" value="ECO:0007669"/>
    <property type="project" value="TreeGrafter"/>
</dbReference>
<dbReference type="Pfam" id="PF09339">
    <property type="entry name" value="HTH_IclR"/>
    <property type="match status" value="1"/>
</dbReference>
<dbReference type="Gene3D" id="3.30.450.40">
    <property type="match status" value="1"/>
</dbReference>
<evidence type="ECO:0000256" key="4">
    <source>
        <dbReference type="SAM" id="MobiDB-lite"/>
    </source>
</evidence>
<dbReference type="Gene3D" id="1.10.10.10">
    <property type="entry name" value="Winged helix-like DNA-binding domain superfamily/Winged helix DNA-binding domain"/>
    <property type="match status" value="1"/>
</dbReference>
<evidence type="ECO:0000313" key="8">
    <source>
        <dbReference type="Proteomes" id="UP000266327"/>
    </source>
</evidence>
<dbReference type="PANTHER" id="PTHR30136">
    <property type="entry name" value="HELIX-TURN-HELIX TRANSCRIPTIONAL REGULATOR, ICLR FAMILY"/>
    <property type="match status" value="1"/>
</dbReference>
<dbReference type="SUPFAM" id="SSF55781">
    <property type="entry name" value="GAF domain-like"/>
    <property type="match status" value="1"/>
</dbReference>
<evidence type="ECO:0000259" key="6">
    <source>
        <dbReference type="PROSITE" id="PS51078"/>
    </source>
</evidence>
<keyword evidence="1" id="KW-0805">Transcription regulation</keyword>
<dbReference type="GO" id="GO:0003677">
    <property type="term" value="F:DNA binding"/>
    <property type="evidence" value="ECO:0007669"/>
    <property type="project" value="UniProtKB-KW"/>
</dbReference>
<dbReference type="GO" id="GO:0045892">
    <property type="term" value="P:negative regulation of DNA-templated transcription"/>
    <property type="evidence" value="ECO:0007669"/>
    <property type="project" value="TreeGrafter"/>
</dbReference>
<name>A0A3A3GKH6_9BURK</name>
<gene>
    <name evidence="7" type="ORF">D3878_15545</name>
</gene>
<dbReference type="InterPro" id="IPR050707">
    <property type="entry name" value="HTH_MetabolicPath_Reg"/>
</dbReference>
<dbReference type="Proteomes" id="UP000266327">
    <property type="component" value="Unassembled WGS sequence"/>
</dbReference>
<sequence>MTSTLPVNALLRGLQLLETVNTYGPAGLAKIQRLTGLPKATVLRQLETLRQAGYIAFDPPTQTYQVDLRALALTNNFSYEKQFVNLAAPVMNRLRQKLGWPSDLAVFQHDKMVIVDTNRQPGMLSTNRSIGSRIPIMASATGRAYLANIDVERRETLLKILQASDDPYEALAKNKAATKKIIEQTRSQGYAISDQEFLPTNRGAAVAVVWNHEVACVINLIALASLVTVEDVHKRYVPMLLEARDEMEEALCNLGMSKASTREAPKPRAYGARKRAAKGDLE</sequence>
<protein>
    <submittedName>
        <fullName evidence="7">Transcriptional regulator</fullName>
    </submittedName>
</protein>
<keyword evidence="8" id="KW-1185">Reference proteome</keyword>
<dbReference type="SMART" id="SM00346">
    <property type="entry name" value="HTH_ICLR"/>
    <property type="match status" value="1"/>
</dbReference>
<dbReference type="InterPro" id="IPR036390">
    <property type="entry name" value="WH_DNA-bd_sf"/>
</dbReference>
<feature type="domain" description="IclR-ED" evidence="6">
    <location>
        <begin position="69"/>
        <end position="253"/>
    </location>
</feature>